<dbReference type="InterPro" id="IPR013767">
    <property type="entry name" value="PAS_fold"/>
</dbReference>
<keyword evidence="7" id="KW-0067">ATP-binding</keyword>
<dbReference type="InterPro" id="IPR011006">
    <property type="entry name" value="CheY-like_superfamily"/>
</dbReference>
<evidence type="ECO:0000259" key="14">
    <source>
        <dbReference type="PROSITE" id="PS50112"/>
    </source>
</evidence>
<evidence type="ECO:0000256" key="9">
    <source>
        <dbReference type="PROSITE-ProRule" id="PRU00169"/>
    </source>
</evidence>
<dbReference type="PANTHER" id="PTHR43065">
    <property type="entry name" value="SENSOR HISTIDINE KINASE"/>
    <property type="match status" value="1"/>
</dbReference>
<dbReference type="SMART" id="SM00086">
    <property type="entry name" value="PAC"/>
    <property type="match status" value="2"/>
</dbReference>
<dbReference type="Gene3D" id="1.10.287.130">
    <property type="match status" value="1"/>
</dbReference>
<dbReference type="InterPro" id="IPR000253">
    <property type="entry name" value="FHA_dom"/>
</dbReference>
<dbReference type="Pfam" id="PF08447">
    <property type="entry name" value="PAS_3"/>
    <property type="match status" value="1"/>
</dbReference>
<dbReference type="InterPro" id="IPR001789">
    <property type="entry name" value="Sig_transdc_resp-reg_receiver"/>
</dbReference>
<protein>
    <recommendedName>
        <fullName evidence="2">histidine kinase</fullName>
        <ecNumber evidence="2">2.7.13.3</ecNumber>
    </recommendedName>
</protein>
<accession>A0A7I9VT50</accession>
<keyword evidence="17" id="KW-1185">Reference proteome</keyword>
<dbReference type="InterPro" id="IPR036097">
    <property type="entry name" value="HisK_dim/P_sf"/>
</dbReference>
<dbReference type="GO" id="GO:0006355">
    <property type="term" value="P:regulation of DNA-templated transcription"/>
    <property type="evidence" value="ECO:0007669"/>
    <property type="project" value="InterPro"/>
</dbReference>
<dbReference type="PROSITE" id="PS50110">
    <property type="entry name" value="RESPONSE_REGULATORY"/>
    <property type="match status" value="1"/>
</dbReference>
<dbReference type="Gene3D" id="3.30.450.20">
    <property type="entry name" value="PAS domain"/>
    <property type="match status" value="2"/>
</dbReference>
<dbReference type="PRINTS" id="PR00344">
    <property type="entry name" value="BCTRLSENSOR"/>
</dbReference>
<evidence type="ECO:0000256" key="6">
    <source>
        <dbReference type="ARBA" id="ARBA00022777"/>
    </source>
</evidence>
<dbReference type="InterPro" id="IPR035965">
    <property type="entry name" value="PAS-like_dom_sf"/>
</dbReference>
<feature type="domain" description="PAS" evidence="14">
    <location>
        <begin position="264"/>
        <end position="309"/>
    </location>
</feature>
<dbReference type="SMART" id="SM00091">
    <property type="entry name" value="PAS"/>
    <property type="match status" value="1"/>
</dbReference>
<dbReference type="Gene3D" id="2.10.70.100">
    <property type="match status" value="1"/>
</dbReference>
<keyword evidence="6" id="KW-0418">Kinase</keyword>
<evidence type="ECO:0000256" key="10">
    <source>
        <dbReference type="SAM" id="MobiDB-lite"/>
    </source>
</evidence>
<dbReference type="Gene3D" id="3.40.50.2300">
    <property type="match status" value="1"/>
</dbReference>
<dbReference type="CDD" id="cd00060">
    <property type="entry name" value="FHA"/>
    <property type="match status" value="1"/>
</dbReference>
<dbReference type="InterPro" id="IPR000014">
    <property type="entry name" value="PAS"/>
</dbReference>
<evidence type="ECO:0000259" key="13">
    <source>
        <dbReference type="PROSITE" id="PS50110"/>
    </source>
</evidence>
<dbReference type="SUPFAM" id="SSF55874">
    <property type="entry name" value="ATPase domain of HSP90 chaperone/DNA topoisomerase II/histidine kinase"/>
    <property type="match status" value="1"/>
</dbReference>
<feature type="region of interest" description="Disordered" evidence="10">
    <location>
        <begin position="1"/>
        <end position="20"/>
    </location>
</feature>
<dbReference type="SMART" id="SM00388">
    <property type="entry name" value="HisKA"/>
    <property type="match status" value="1"/>
</dbReference>
<feature type="domain" description="PAC" evidence="15">
    <location>
        <begin position="337"/>
        <end position="389"/>
    </location>
</feature>
<keyword evidence="3 9" id="KW-0597">Phosphoprotein</keyword>
<dbReference type="RefSeq" id="WP_176068323.1">
    <property type="nucleotide sequence ID" value="NZ_BJTG01000011.1"/>
</dbReference>
<dbReference type="InterPro" id="IPR036890">
    <property type="entry name" value="HATPase_C_sf"/>
</dbReference>
<comment type="caution">
    <text evidence="16">The sequence shown here is derived from an EMBL/GenBank/DDBJ whole genome shotgun (WGS) entry which is preliminary data.</text>
</comment>
<dbReference type="CDD" id="cd00082">
    <property type="entry name" value="HisKA"/>
    <property type="match status" value="1"/>
</dbReference>
<evidence type="ECO:0000256" key="3">
    <source>
        <dbReference type="ARBA" id="ARBA00022553"/>
    </source>
</evidence>
<evidence type="ECO:0000259" key="11">
    <source>
        <dbReference type="PROSITE" id="PS50006"/>
    </source>
</evidence>
<dbReference type="Gene3D" id="2.60.200.20">
    <property type="match status" value="1"/>
</dbReference>
<dbReference type="SMART" id="SM00240">
    <property type="entry name" value="FHA"/>
    <property type="match status" value="1"/>
</dbReference>
<organism evidence="16 17">
    <name type="scientific">Anaeromyxobacter diazotrophicus</name>
    <dbReference type="NCBI Taxonomy" id="2590199"/>
    <lineage>
        <taxon>Bacteria</taxon>
        <taxon>Pseudomonadati</taxon>
        <taxon>Myxococcota</taxon>
        <taxon>Myxococcia</taxon>
        <taxon>Myxococcales</taxon>
        <taxon>Cystobacterineae</taxon>
        <taxon>Anaeromyxobacteraceae</taxon>
        <taxon>Anaeromyxobacter</taxon>
    </lineage>
</organism>
<keyword evidence="4" id="KW-0808">Transferase</keyword>
<dbReference type="Pfam" id="PF00989">
    <property type="entry name" value="PAS"/>
    <property type="match status" value="1"/>
</dbReference>
<dbReference type="SMART" id="SM00448">
    <property type="entry name" value="REC"/>
    <property type="match status" value="1"/>
</dbReference>
<reference evidence="17" key="1">
    <citation type="journal article" date="2020" name="Appl. Environ. Microbiol.">
        <title>Diazotrophic Anaeromyxobacter Isolates from Soils.</title>
        <authorList>
            <person name="Masuda Y."/>
            <person name="Yamanaka H."/>
            <person name="Xu Z.X."/>
            <person name="Shiratori Y."/>
            <person name="Aono T."/>
            <person name="Amachi S."/>
            <person name="Senoo K."/>
            <person name="Itoh H."/>
        </authorList>
    </citation>
    <scope>NUCLEOTIDE SEQUENCE [LARGE SCALE GENOMIC DNA]</scope>
    <source>
        <strain evidence="17">R267</strain>
    </source>
</reference>
<dbReference type="Pfam" id="PF00072">
    <property type="entry name" value="Response_reg"/>
    <property type="match status" value="1"/>
</dbReference>
<dbReference type="PROSITE" id="PS50113">
    <property type="entry name" value="PAC"/>
    <property type="match status" value="2"/>
</dbReference>
<evidence type="ECO:0000256" key="7">
    <source>
        <dbReference type="ARBA" id="ARBA00022840"/>
    </source>
</evidence>
<dbReference type="SUPFAM" id="SSF55785">
    <property type="entry name" value="PYP-like sensor domain (PAS domain)"/>
    <property type="match status" value="2"/>
</dbReference>
<evidence type="ECO:0000256" key="4">
    <source>
        <dbReference type="ARBA" id="ARBA00022679"/>
    </source>
</evidence>
<dbReference type="SUPFAM" id="SSF49879">
    <property type="entry name" value="SMAD/FHA domain"/>
    <property type="match status" value="1"/>
</dbReference>
<evidence type="ECO:0000313" key="16">
    <source>
        <dbReference type="EMBL" id="GEJ59117.1"/>
    </source>
</evidence>
<dbReference type="NCBIfam" id="TIGR00229">
    <property type="entry name" value="sensory_box"/>
    <property type="match status" value="2"/>
</dbReference>
<dbReference type="CDD" id="cd00130">
    <property type="entry name" value="PAS"/>
    <property type="match status" value="2"/>
</dbReference>
<proteinExistence type="predicted"/>
<sequence length="756" mass="80552">MTDGAAAGRCTPAQDDPVERTSILGRVRPRTQPEQPGLLLVSAPAPGLVGAYFGLELAEVVIGRGGGAEIRVDDPGVSREHLKIRRAPSGEFFAEDLGSTNGTWLNGVAIRSAALAEGDRLQIGTSTEFLFGANRGAVQAEVRLRQAISAPGAGTWEWFVAGGALQLYGGVARAVGQDGDRTEPRADDSWARVHPDDRAALRARLEAAAGQGGAFEAEVRLVRQDGSVCRVAMSGEPFRDRGGRPVRLAGALLDVTERRLADGELRRQSLLFDSLADAVVIVGAGGTILDWSASAERLLGWSKAEVLGRRPGALLLRSGEERLDRVLVECARRGGRHCEELALRAKSGAEVQAELVTVPLVGREEEIVACVAVFRDLGERRRLQARLQIAERLASLGTLAAGVAHEINNPLAFVTSNLDYVSRQLAAVGEALGPERAEIAEALADSRRGAERIASIVRDLQAFGGKERPANAEQADPNAALEFALRMSDSLIRHRARLVKDLRPVPCVRGEEARLGQVFLNLLVNAAHAIEPGRADASLIRVSTRFDDAARRVVIEVADEGAGIHPEVLPRIFEPFFTTKPVGAGTGLGLFVCQGIVTELGGELAVESELGQGTTFRVLLPAAGAAPRVAPASRRVLVVDDEPLLGSALKRCFSGKYDVEAVADPREALIRLRGGERFLFALVDLQMPEMTGQDFLASLREIEPELARHAAVITGGSLEEAASRFPAGERPPLLAKPIDLARLSALIDAAADEARA</sequence>
<dbReference type="InterPro" id="IPR003661">
    <property type="entry name" value="HisK_dim/P_dom"/>
</dbReference>
<dbReference type="InterPro" id="IPR000700">
    <property type="entry name" value="PAS-assoc_C"/>
</dbReference>
<evidence type="ECO:0000256" key="8">
    <source>
        <dbReference type="ARBA" id="ARBA00023012"/>
    </source>
</evidence>
<evidence type="ECO:0000313" key="17">
    <source>
        <dbReference type="Proteomes" id="UP000503640"/>
    </source>
</evidence>
<evidence type="ECO:0000256" key="2">
    <source>
        <dbReference type="ARBA" id="ARBA00012438"/>
    </source>
</evidence>
<dbReference type="PANTHER" id="PTHR43065:SF50">
    <property type="entry name" value="HISTIDINE KINASE"/>
    <property type="match status" value="1"/>
</dbReference>
<keyword evidence="5" id="KW-0547">Nucleotide-binding</keyword>
<dbReference type="Proteomes" id="UP000503640">
    <property type="component" value="Unassembled WGS sequence"/>
</dbReference>
<dbReference type="GO" id="GO:0005524">
    <property type="term" value="F:ATP binding"/>
    <property type="evidence" value="ECO:0007669"/>
    <property type="project" value="UniProtKB-KW"/>
</dbReference>
<keyword evidence="8" id="KW-0902">Two-component regulatory system</keyword>
<dbReference type="EC" id="2.7.13.3" evidence="2"/>
<dbReference type="SUPFAM" id="SSF47384">
    <property type="entry name" value="Homodimeric domain of signal transducing histidine kinase"/>
    <property type="match status" value="1"/>
</dbReference>
<dbReference type="InterPro" id="IPR005467">
    <property type="entry name" value="His_kinase_dom"/>
</dbReference>
<dbReference type="AlphaFoldDB" id="A0A7I9VT50"/>
<dbReference type="Pfam" id="PF00512">
    <property type="entry name" value="HisKA"/>
    <property type="match status" value="1"/>
</dbReference>
<feature type="modified residue" description="4-aspartylphosphate" evidence="9">
    <location>
        <position position="684"/>
    </location>
</feature>
<dbReference type="Gene3D" id="3.30.565.10">
    <property type="entry name" value="Histidine kinase-like ATPase, C-terminal domain"/>
    <property type="match status" value="1"/>
</dbReference>
<dbReference type="InterPro" id="IPR004358">
    <property type="entry name" value="Sig_transdc_His_kin-like_C"/>
</dbReference>
<feature type="domain" description="PAC" evidence="15">
    <location>
        <begin position="215"/>
        <end position="267"/>
    </location>
</feature>
<dbReference type="PROSITE" id="PS50109">
    <property type="entry name" value="HIS_KIN"/>
    <property type="match status" value="1"/>
</dbReference>
<dbReference type="InterPro" id="IPR001610">
    <property type="entry name" value="PAC"/>
</dbReference>
<evidence type="ECO:0000256" key="5">
    <source>
        <dbReference type="ARBA" id="ARBA00022741"/>
    </source>
</evidence>
<feature type="domain" description="FHA" evidence="11">
    <location>
        <begin position="60"/>
        <end position="110"/>
    </location>
</feature>
<gene>
    <name evidence="16" type="ORF">AMYX_38580</name>
</gene>
<dbReference type="SUPFAM" id="SSF52172">
    <property type="entry name" value="CheY-like"/>
    <property type="match status" value="1"/>
</dbReference>
<dbReference type="Pfam" id="PF02518">
    <property type="entry name" value="HATPase_c"/>
    <property type="match status" value="1"/>
</dbReference>
<evidence type="ECO:0000256" key="1">
    <source>
        <dbReference type="ARBA" id="ARBA00000085"/>
    </source>
</evidence>
<feature type="domain" description="Response regulatory" evidence="13">
    <location>
        <begin position="635"/>
        <end position="751"/>
    </location>
</feature>
<dbReference type="SMART" id="SM00387">
    <property type="entry name" value="HATPase_c"/>
    <property type="match status" value="1"/>
</dbReference>
<dbReference type="InterPro" id="IPR003594">
    <property type="entry name" value="HATPase_dom"/>
</dbReference>
<name>A0A7I9VT50_9BACT</name>
<dbReference type="Pfam" id="PF00498">
    <property type="entry name" value="FHA"/>
    <property type="match status" value="1"/>
</dbReference>
<evidence type="ECO:0000259" key="12">
    <source>
        <dbReference type="PROSITE" id="PS50109"/>
    </source>
</evidence>
<dbReference type="PROSITE" id="PS50006">
    <property type="entry name" value="FHA_DOMAIN"/>
    <property type="match status" value="1"/>
</dbReference>
<feature type="domain" description="Histidine kinase" evidence="12">
    <location>
        <begin position="402"/>
        <end position="624"/>
    </location>
</feature>
<evidence type="ECO:0000259" key="15">
    <source>
        <dbReference type="PROSITE" id="PS50113"/>
    </source>
</evidence>
<comment type="catalytic activity">
    <reaction evidence="1">
        <text>ATP + protein L-histidine = ADP + protein N-phospho-L-histidine.</text>
        <dbReference type="EC" id="2.7.13.3"/>
    </reaction>
</comment>
<dbReference type="InterPro" id="IPR008984">
    <property type="entry name" value="SMAD_FHA_dom_sf"/>
</dbReference>
<dbReference type="PROSITE" id="PS50112">
    <property type="entry name" value="PAS"/>
    <property type="match status" value="1"/>
</dbReference>
<dbReference type="GO" id="GO:0000155">
    <property type="term" value="F:phosphorelay sensor kinase activity"/>
    <property type="evidence" value="ECO:0007669"/>
    <property type="project" value="InterPro"/>
</dbReference>
<dbReference type="EMBL" id="BJTG01000011">
    <property type="protein sequence ID" value="GEJ59117.1"/>
    <property type="molecule type" value="Genomic_DNA"/>
</dbReference>
<dbReference type="InterPro" id="IPR013655">
    <property type="entry name" value="PAS_fold_3"/>
</dbReference>